<dbReference type="Pfam" id="PF01424">
    <property type="entry name" value="R3H"/>
    <property type="match status" value="1"/>
</dbReference>
<gene>
    <name evidence="2" type="ORF">KR51_00009120</name>
</gene>
<dbReference type="InterPro" id="IPR001374">
    <property type="entry name" value="R3H_dom"/>
</dbReference>
<dbReference type="InterPro" id="IPR039247">
    <property type="entry name" value="KhpB"/>
</dbReference>
<dbReference type="CDD" id="cd02644">
    <property type="entry name" value="R3H_jag"/>
    <property type="match status" value="1"/>
</dbReference>
<dbReference type="AlphaFoldDB" id="U5DL27"/>
<proteinExistence type="predicted"/>
<dbReference type="Gene3D" id="3.30.1370.50">
    <property type="entry name" value="R3H-like domain"/>
    <property type="match status" value="1"/>
</dbReference>
<dbReference type="PATRIC" id="fig|582515.4.peg.1016"/>
<dbReference type="PANTHER" id="PTHR35800:SF1">
    <property type="entry name" value="RNA-BINDING PROTEIN KHPB"/>
    <property type="match status" value="1"/>
</dbReference>
<dbReference type="Gene3D" id="3.30.300.20">
    <property type="match status" value="1"/>
</dbReference>
<accession>U5DL27</accession>
<sequence length="173" mass="19228">MTTPKQAQRGQEWLESVIALMGIPAGVSTTFPDAEDETASCWLTVDSAALSEGQLAVLLGSQEGCGRSEPLDALQYLANTLLNLGVPDEEQQAFTTELNGYRLRRQQELQTLADAVAQQVRDTGEEAEMKELSSAERRQVHSFLKRYDDLETYSRGQEPDRRLAVKLRSPDRA</sequence>
<feature type="domain" description="R3H" evidence="1">
    <location>
        <begin position="103"/>
        <end position="169"/>
    </location>
</feature>
<dbReference type="InterPro" id="IPR015946">
    <property type="entry name" value="KH_dom-like_a/b"/>
</dbReference>
<evidence type="ECO:0000313" key="2">
    <source>
        <dbReference type="EMBL" id="ERN42391.1"/>
    </source>
</evidence>
<evidence type="ECO:0000259" key="1">
    <source>
        <dbReference type="PROSITE" id="PS51061"/>
    </source>
</evidence>
<dbReference type="PROSITE" id="PS51061">
    <property type="entry name" value="R3H"/>
    <property type="match status" value="1"/>
</dbReference>
<dbReference type="SMART" id="SM00393">
    <property type="entry name" value="R3H"/>
    <property type="match status" value="1"/>
</dbReference>
<dbReference type="GO" id="GO:0003723">
    <property type="term" value="F:RNA binding"/>
    <property type="evidence" value="ECO:0007669"/>
    <property type="project" value="InterPro"/>
</dbReference>
<dbReference type="PANTHER" id="PTHR35800">
    <property type="entry name" value="PROTEIN JAG"/>
    <property type="match status" value="1"/>
</dbReference>
<dbReference type="eggNOG" id="COG1847">
    <property type="taxonomic scope" value="Bacteria"/>
</dbReference>
<comment type="caution">
    <text evidence="2">The sequence shown here is derived from an EMBL/GenBank/DDBJ whole genome shotgun (WGS) entry which is preliminary data.</text>
</comment>
<dbReference type="InterPro" id="IPR036867">
    <property type="entry name" value="R3H_dom_sf"/>
</dbReference>
<dbReference type="SUPFAM" id="SSF82708">
    <property type="entry name" value="R3H domain"/>
    <property type="match status" value="1"/>
</dbReference>
<dbReference type="STRING" id="582515.KR51_00009120"/>
<dbReference type="FunCoup" id="U5DL27">
    <property type="interactions" value="104"/>
</dbReference>
<dbReference type="Proteomes" id="UP000016960">
    <property type="component" value="Unassembled WGS sequence"/>
</dbReference>
<keyword evidence="3" id="KW-1185">Reference proteome</keyword>
<protein>
    <submittedName>
        <fullName evidence="2">Putative RNA-binding protein</fullName>
    </submittedName>
</protein>
<reference evidence="2 3" key="1">
    <citation type="submission" date="2013-05" db="EMBL/GenBank/DDBJ databases">
        <title>Draft genome sequence of Rubidibacter lacunae KORDI 51-2.</title>
        <authorList>
            <person name="Choi D.H."/>
            <person name="Noh J.H."/>
            <person name="Kwon K.-K."/>
            <person name="Lee J.-H."/>
            <person name="Ryu J.-Y."/>
        </authorList>
    </citation>
    <scope>NUCLEOTIDE SEQUENCE [LARGE SCALE GENOMIC DNA]</scope>
    <source>
        <strain evidence="2 3">KORDI 51-2</strain>
    </source>
</reference>
<dbReference type="EMBL" id="ASSJ01000021">
    <property type="protein sequence ID" value="ERN42391.1"/>
    <property type="molecule type" value="Genomic_DNA"/>
</dbReference>
<dbReference type="InterPro" id="IPR034079">
    <property type="entry name" value="R3H_KhpB"/>
</dbReference>
<evidence type="ECO:0000313" key="3">
    <source>
        <dbReference type="Proteomes" id="UP000016960"/>
    </source>
</evidence>
<name>U5DL27_9CHRO</name>
<dbReference type="InParanoid" id="U5DL27"/>
<organism evidence="2 3">
    <name type="scientific">Rubidibacter lacunae KORDI 51-2</name>
    <dbReference type="NCBI Taxonomy" id="582515"/>
    <lineage>
        <taxon>Bacteria</taxon>
        <taxon>Bacillati</taxon>
        <taxon>Cyanobacteriota</taxon>
        <taxon>Cyanophyceae</taxon>
        <taxon>Oscillatoriophycideae</taxon>
        <taxon>Chroococcales</taxon>
        <taxon>Aphanothecaceae</taxon>
        <taxon>Rubidibacter</taxon>
    </lineage>
</organism>